<feature type="transmembrane region" description="Helical" evidence="2">
    <location>
        <begin position="180"/>
        <end position="199"/>
    </location>
</feature>
<protein>
    <submittedName>
        <fullName evidence="3">Uncharacterized protein</fullName>
    </submittedName>
</protein>
<organism evidence="3 4">
    <name type="scientific">Russula ochroleuca</name>
    <dbReference type="NCBI Taxonomy" id="152965"/>
    <lineage>
        <taxon>Eukaryota</taxon>
        <taxon>Fungi</taxon>
        <taxon>Dikarya</taxon>
        <taxon>Basidiomycota</taxon>
        <taxon>Agaricomycotina</taxon>
        <taxon>Agaricomycetes</taxon>
        <taxon>Russulales</taxon>
        <taxon>Russulaceae</taxon>
        <taxon>Russula</taxon>
    </lineage>
</organism>
<proteinExistence type="predicted"/>
<reference evidence="3" key="1">
    <citation type="submission" date="2019-10" db="EMBL/GenBank/DDBJ databases">
        <authorList>
            <consortium name="DOE Joint Genome Institute"/>
            <person name="Kuo A."/>
            <person name="Miyauchi S."/>
            <person name="Kiss E."/>
            <person name="Drula E."/>
            <person name="Kohler A."/>
            <person name="Sanchez-Garcia M."/>
            <person name="Andreopoulos B."/>
            <person name="Barry K.W."/>
            <person name="Bonito G."/>
            <person name="Buee M."/>
            <person name="Carver A."/>
            <person name="Chen C."/>
            <person name="Cichocki N."/>
            <person name="Clum A."/>
            <person name="Culley D."/>
            <person name="Crous P.W."/>
            <person name="Fauchery L."/>
            <person name="Girlanda M."/>
            <person name="Hayes R."/>
            <person name="Keri Z."/>
            <person name="LaButti K."/>
            <person name="Lipzen A."/>
            <person name="Lombard V."/>
            <person name="Magnuson J."/>
            <person name="Maillard F."/>
            <person name="Morin E."/>
            <person name="Murat C."/>
            <person name="Nolan M."/>
            <person name="Ohm R."/>
            <person name="Pangilinan J."/>
            <person name="Pereira M."/>
            <person name="Perotto S."/>
            <person name="Peter M."/>
            <person name="Riley R."/>
            <person name="Sitrit Y."/>
            <person name="Stielow B."/>
            <person name="Szollosi G."/>
            <person name="Zifcakova L."/>
            <person name="Stursova M."/>
            <person name="Spatafora J.W."/>
            <person name="Tedersoo L."/>
            <person name="Vaario L.-M."/>
            <person name="Yamada A."/>
            <person name="Yan M."/>
            <person name="Wang P."/>
            <person name="Xu J."/>
            <person name="Bruns T."/>
            <person name="Baldrian P."/>
            <person name="Vilgalys R."/>
            <person name="Henrissat B."/>
            <person name="Grigoriev I.V."/>
            <person name="Hibbett D."/>
            <person name="Nagy L.G."/>
            <person name="Martin F.M."/>
        </authorList>
    </citation>
    <scope>NUCLEOTIDE SEQUENCE</scope>
    <source>
        <strain evidence="3">Prilba</strain>
    </source>
</reference>
<gene>
    <name evidence="3" type="ORF">DFH94DRAFT_680482</name>
</gene>
<dbReference type="Proteomes" id="UP000759537">
    <property type="component" value="Unassembled WGS sequence"/>
</dbReference>
<reference evidence="3" key="2">
    <citation type="journal article" date="2020" name="Nat. Commun.">
        <title>Large-scale genome sequencing of mycorrhizal fungi provides insights into the early evolution of symbiotic traits.</title>
        <authorList>
            <person name="Miyauchi S."/>
            <person name="Kiss E."/>
            <person name="Kuo A."/>
            <person name="Drula E."/>
            <person name="Kohler A."/>
            <person name="Sanchez-Garcia M."/>
            <person name="Morin E."/>
            <person name="Andreopoulos B."/>
            <person name="Barry K.W."/>
            <person name="Bonito G."/>
            <person name="Buee M."/>
            <person name="Carver A."/>
            <person name="Chen C."/>
            <person name="Cichocki N."/>
            <person name="Clum A."/>
            <person name="Culley D."/>
            <person name="Crous P.W."/>
            <person name="Fauchery L."/>
            <person name="Girlanda M."/>
            <person name="Hayes R.D."/>
            <person name="Keri Z."/>
            <person name="LaButti K."/>
            <person name="Lipzen A."/>
            <person name="Lombard V."/>
            <person name="Magnuson J."/>
            <person name="Maillard F."/>
            <person name="Murat C."/>
            <person name="Nolan M."/>
            <person name="Ohm R.A."/>
            <person name="Pangilinan J."/>
            <person name="Pereira M.F."/>
            <person name="Perotto S."/>
            <person name="Peter M."/>
            <person name="Pfister S."/>
            <person name="Riley R."/>
            <person name="Sitrit Y."/>
            <person name="Stielow J.B."/>
            <person name="Szollosi G."/>
            <person name="Zifcakova L."/>
            <person name="Stursova M."/>
            <person name="Spatafora J.W."/>
            <person name="Tedersoo L."/>
            <person name="Vaario L.M."/>
            <person name="Yamada A."/>
            <person name="Yan M."/>
            <person name="Wang P."/>
            <person name="Xu J."/>
            <person name="Bruns T."/>
            <person name="Baldrian P."/>
            <person name="Vilgalys R."/>
            <person name="Dunand C."/>
            <person name="Henrissat B."/>
            <person name="Grigoriev I.V."/>
            <person name="Hibbett D."/>
            <person name="Nagy L.G."/>
            <person name="Martin F.M."/>
        </authorList>
    </citation>
    <scope>NUCLEOTIDE SEQUENCE</scope>
    <source>
        <strain evidence="3">Prilba</strain>
    </source>
</reference>
<feature type="compositionally biased region" description="Basic and acidic residues" evidence="1">
    <location>
        <begin position="72"/>
        <end position="81"/>
    </location>
</feature>
<name>A0A9P5MZC2_9AGAM</name>
<comment type="caution">
    <text evidence="3">The sequence shown here is derived from an EMBL/GenBank/DDBJ whole genome shotgun (WGS) entry which is preliminary data.</text>
</comment>
<dbReference type="EMBL" id="WHVB01000005">
    <property type="protein sequence ID" value="KAF8482404.1"/>
    <property type="molecule type" value="Genomic_DNA"/>
</dbReference>
<evidence type="ECO:0000256" key="2">
    <source>
        <dbReference type="SAM" id="Phobius"/>
    </source>
</evidence>
<feature type="region of interest" description="Disordered" evidence="1">
    <location>
        <begin position="31"/>
        <end position="81"/>
    </location>
</feature>
<evidence type="ECO:0000313" key="4">
    <source>
        <dbReference type="Proteomes" id="UP000759537"/>
    </source>
</evidence>
<evidence type="ECO:0000313" key="3">
    <source>
        <dbReference type="EMBL" id="KAF8482404.1"/>
    </source>
</evidence>
<sequence length="207" mass="22025">MSYTNEAAVTSSWPTTLETSRAQFHAVLATHRGETKTSARAMDSSSLPRETSRRTTRVVMMDGDGGGGGYDEDGRPDVSGRRGKNDGICTIIWGGGWGAWHALYQYHEQPLSVVRTGGTNPPHLLAVRERVSQIYMGIAARPWGLVDDQKKRARNNTPPKTGCEAGSAAVQCLGGSSSSLFVVLAVVAAATFTTIAAGTRDQSVVLT</sequence>
<dbReference type="AlphaFoldDB" id="A0A9P5MZC2"/>
<accession>A0A9P5MZC2</accession>
<keyword evidence="2" id="KW-0812">Transmembrane</keyword>
<keyword evidence="2" id="KW-0472">Membrane</keyword>
<evidence type="ECO:0000256" key="1">
    <source>
        <dbReference type="SAM" id="MobiDB-lite"/>
    </source>
</evidence>
<keyword evidence="4" id="KW-1185">Reference proteome</keyword>
<keyword evidence="2" id="KW-1133">Transmembrane helix</keyword>